<reference evidence="10 11" key="1">
    <citation type="submission" date="2017-08" db="EMBL/GenBank/DDBJ databases">
        <title>Draft genome sequences of 64 type strains of genus Staph aureus.</title>
        <authorList>
            <person name="Cole K."/>
            <person name="Golubchik T."/>
            <person name="Russell J."/>
            <person name="Foster D."/>
            <person name="Llewelyn M."/>
            <person name="Wilson D."/>
            <person name="Crook D."/>
            <person name="Paul J."/>
        </authorList>
    </citation>
    <scope>NUCLEOTIDE SEQUENCE [LARGE SCALE GENOMIC DNA]</scope>
    <source>
        <strain evidence="10 11">DSM 21968</strain>
    </source>
</reference>
<evidence type="ECO:0000256" key="5">
    <source>
        <dbReference type="ARBA" id="ARBA00022842"/>
    </source>
</evidence>
<keyword evidence="11" id="KW-1185">Reference proteome</keyword>
<dbReference type="Proteomes" id="UP000242752">
    <property type="component" value="Unassembled WGS sequence"/>
</dbReference>
<evidence type="ECO:0000256" key="3">
    <source>
        <dbReference type="ARBA" id="ARBA00022759"/>
    </source>
</evidence>
<evidence type="ECO:0000256" key="1">
    <source>
        <dbReference type="ARBA" id="ARBA00022722"/>
    </source>
</evidence>
<evidence type="ECO:0000313" key="10">
    <source>
        <dbReference type="EMBL" id="PNZ25815.1"/>
    </source>
</evidence>
<dbReference type="GO" id="GO:0016787">
    <property type="term" value="F:hydrolase activity"/>
    <property type="evidence" value="ECO:0007669"/>
    <property type="project" value="UniProtKB-KW"/>
</dbReference>
<protein>
    <submittedName>
        <fullName evidence="10">Type II CRISPR-associated endonuclease Cas1</fullName>
    </submittedName>
</protein>
<dbReference type="InterPro" id="IPR002729">
    <property type="entry name" value="CRISPR-assoc_Cas1"/>
</dbReference>
<proteinExistence type="predicted"/>
<dbReference type="PANTHER" id="PTHR34353">
    <property type="entry name" value="CRISPR-ASSOCIATED ENDONUCLEASE CAS1 1"/>
    <property type="match status" value="1"/>
</dbReference>
<keyword evidence="4" id="KW-0378">Hydrolase</keyword>
<dbReference type="PANTHER" id="PTHR34353:SF2">
    <property type="entry name" value="CRISPR-ASSOCIATED ENDONUCLEASE CAS1 1"/>
    <property type="match status" value="1"/>
</dbReference>
<keyword evidence="2" id="KW-0479">Metal-binding</keyword>
<evidence type="ECO:0000256" key="4">
    <source>
        <dbReference type="ARBA" id="ARBA00022801"/>
    </source>
</evidence>
<keyword evidence="1" id="KW-0540">Nuclease</keyword>
<keyword evidence="6" id="KW-0051">Antiviral defense</keyword>
<dbReference type="InterPro" id="IPR019855">
    <property type="entry name" value="CRISPR-assoc_Cas1_NMENI"/>
</dbReference>
<sequence>VKYFLFSEIDAIIFDHPKCYLTQSLVVKCVENYIPIIFFDEKHSPITEVNMNFRSTVRLSRISLQLQMLGKTKDRIWKKIVMKKILNQTKCLENNLVYSNKVKELIAVAKEVSVGDRNNREALAARIYFQALYGNKFKRGRYDDLTNAGLNYGYAIIRSFIKTELVKHGFEMRMGIKHYSTENPFNLSDDIIEPYRPFIDNKVYEIINNKESESFGKCEKKKLLEVLHDKCIIDNKVLYLLDSIRITIQSLIQCYEKNSPTPLKLPQMIGVES</sequence>
<gene>
    <name evidence="10" type="ORF">CD122_09260</name>
</gene>
<dbReference type="GO" id="GO:0051607">
    <property type="term" value="P:defense response to virus"/>
    <property type="evidence" value="ECO:0007669"/>
    <property type="project" value="UniProtKB-KW"/>
</dbReference>
<dbReference type="GO" id="GO:0003677">
    <property type="term" value="F:DNA binding"/>
    <property type="evidence" value="ECO:0007669"/>
    <property type="project" value="UniProtKB-KW"/>
</dbReference>
<dbReference type="AlphaFoldDB" id="A0A2K3YJN3"/>
<evidence type="ECO:0000256" key="2">
    <source>
        <dbReference type="ARBA" id="ARBA00022723"/>
    </source>
</evidence>
<dbReference type="Pfam" id="PF01867">
    <property type="entry name" value="Cas_Cas1"/>
    <property type="match status" value="1"/>
</dbReference>
<feature type="non-terminal residue" evidence="10">
    <location>
        <position position="1"/>
    </location>
</feature>
<evidence type="ECO:0000313" key="11">
    <source>
        <dbReference type="Proteomes" id="UP000242752"/>
    </source>
</evidence>
<dbReference type="InterPro" id="IPR050646">
    <property type="entry name" value="Cas1"/>
</dbReference>
<evidence type="ECO:0000256" key="9">
    <source>
        <dbReference type="ARBA" id="ARBA00038592"/>
    </source>
</evidence>
<dbReference type="RefSeq" id="WP_103358697.1">
    <property type="nucleotide sequence ID" value="NZ_PPRF01000068.1"/>
</dbReference>
<keyword evidence="7" id="KW-0238">DNA-binding</keyword>
<dbReference type="NCBIfam" id="TIGR00287">
    <property type="entry name" value="cas1"/>
    <property type="match status" value="1"/>
</dbReference>
<name>A0A2K3YJN3_9STAP</name>
<dbReference type="GO" id="GO:0046872">
    <property type="term" value="F:metal ion binding"/>
    <property type="evidence" value="ECO:0007669"/>
    <property type="project" value="UniProtKB-KW"/>
</dbReference>
<accession>A0A2K3YJN3</accession>
<organism evidence="10 11">
    <name type="scientific">Staphylococcus rostri</name>
    <dbReference type="NCBI Taxonomy" id="522262"/>
    <lineage>
        <taxon>Bacteria</taxon>
        <taxon>Bacillati</taxon>
        <taxon>Bacillota</taxon>
        <taxon>Bacilli</taxon>
        <taxon>Bacillales</taxon>
        <taxon>Staphylococcaceae</taxon>
        <taxon>Staphylococcus</taxon>
    </lineage>
</organism>
<dbReference type="InterPro" id="IPR042206">
    <property type="entry name" value="CRISPR-assoc_Cas1_C"/>
</dbReference>
<evidence type="ECO:0000256" key="8">
    <source>
        <dbReference type="ARBA" id="ARBA00023211"/>
    </source>
</evidence>
<comment type="subunit">
    <text evidence="9">Homodimer, forms a heterotetramer with a Cas2 homodimer.</text>
</comment>
<dbReference type="GO" id="GO:0043571">
    <property type="term" value="P:maintenance of CRISPR repeat elements"/>
    <property type="evidence" value="ECO:0007669"/>
    <property type="project" value="InterPro"/>
</dbReference>
<dbReference type="EMBL" id="PPRF01000068">
    <property type="protein sequence ID" value="PNZ25815.1"/>
    <property type="molecule type" value="Genomic_DNA"/>
</dbReference>
<keyword evidence="8" id="KW-0464">Manganese</keyword>
<evidence type="ECO:0000256" key="7">
    <source>
        <dbReference type="ARBA" id="ARBA00023125"/>
    </source>
</evidence>
<evidence type="ECO:0000256" key="6">
    <source>
        <dbReference type="ARBA" id="ARBA00023118"/>
    </source>
</evidence>
<dbReference type="Gene3D" id="1.20.120.920">
    <property type="entry name" value="CRISPR-associated endonuclease Cas1, C-terminal domain"/>
    <property type="match status" value="1"/>
</dbReference>
<dbReference type="GO" id="GO:0004520">
    <property type="term" value="F:DNA endonuclease activity"/>
    <property type="evidence" value="ECO:0007669"/>
    <property type="project" value="InterPro"/>
</dbReference>
<comment type="caution">
    <text evidence="10">The sequence shown here is derived from an EMBL/GenBank/DDBJ whole genome shotgun (WGS) entry which is preliminary data.</text>
</comment>
<dbReference type="NCBIfam" id="TIGR03639">
    <property type="entry name" value="cas1_NMENI"/>
    <property type="match status" value="1"/>
</dbReference>
<keyword evidence="5" id="KW-0460">Magnesium</keyword>
<dbReference type="OrthoDB" id="9803119at2"/>
<keyword evidence="3 10" id="KW-0255">Endonuclease</keyword>